<protein>
    <submittedName>
        <fullName evidence="2">Uncharacterized protein</fullName>
    </submittedName>
</protein>
<evidence type="ECO:0000313" key="3">
    <source>
        <dbReference type="Proteomes" id="UP001497644"/>
    </source>
</evidence>
<dbReference type="EMBL" id="OZ034826">
    <property type="protein sequence ID" value="CAL1681227.1"/>
    <property type="molecule type" value="Genomic_DNA"/>
</dbReference>
<dbReference type="AlphaFoldDB" id="A0AAV2NLR6"/>
<evidence type="ECO:0000313" key="2">
    <source>
        <dbReference type="EMBL" id="CAL1681227.1"/>
    </source>
</evidence>
<gene>
    <name evidence="2" type="ORF">LPLAT_LOCUS7318</name>
</gene>
<reference evidence="2" key="1">
    <citation type="submission" date="2024-04" db="EMBL/GenBank/DDBJ databases">
        <authorList>
            <consortium name="Molecular Ecology Group"/>
        </authorList>
    </citation>
    <scope>NUCLEOTIDE SEQUENCE</scope>
</reference>
<dbReference type="Proteomes" id="UP001497644">
    <property type="component" value="Chromosome 3"/>
</dbReference>
<organism evidence="2 3">
    <name type="scientific">Lasius platythorax</name>
    <dbReference type="NCBI Taxonomy" id="488582"/>
    <lineage>
        <taxon>Eukaryota</taxon>
        <taxon>Metazoa</taxon>
        <taxon>Ecdysozoa</taxon>
        <taxon>Arthropoda</taxon>
        <taxon>Hexapoda</taxon>
        <taxon>Insecta</taxon>
        <taxon>Pterygota</taxon>
        <taxon>Neoptera</taxon>
        <taxon>Endopterygota</taxon>
        <taxon>Hymenoptera</taxon>
        <taxon>Apocrita</taxon>
        <taxon>Aculeata</taxon>
        <taxon>Formicoidea</taxon>
        <taxon>Formicidae</taxon>
        <taxon>Formicinae</taxon>
        <taxon>Lasius</taxon>
        <taxon>Lasius</taxon>
    </lineage>
</organism>
<sequence>MEVSSNVCIADQVCNETQTAIEEEEEEDGCNERNPQLNVTLLESPPKKKQHCSSSHFGDCSIQKYPLMAAHKLQITTKTVNDQKRKIRTLQQQVLRLKKKVSDMKSLITELREKQMISEQAEKMISVRP</sequence>
<evidence type="ECO:0000256" key="1">
    <source>
        <dbReference type="SAM" id="Coils"/>
    </source>
</evidence>
<accession>A0AAV2NLR6</accession>
<name>A0AAV2NLR6_9HYME</name>
<feature type="coiled-coil region" evidence="1">
    <location>
        <begin position="73"/>
        <end position="114"/>
    </location>
</feature>
<keyword evidence="1" id="KW-0175">Coiled coil</keyword>
<keyword evidence="3" id="KW-1185">Reference proteome</keyword>
<proteinExistence type="predicted"/>